<dbReference type="Proteomes" id="UP001222027">
    <property type="component" value="Unassembled WGS sequence"/>
</dbReference>
<dbReference type="EMBL" id="JAQQAF010000003">
    <property type="protein sequence ID" value="KAJ8497506.1"/>
    <property type="molecule type" value="Genomic_DNA"/>
</dbReference>
<evidence type="ECO:0000313" key="3">
    <source>
        <dbReference type="Proteomes" id="UP001222027"/>
    </source>
</evidence>
<organism evidence="2 3">
    <name type="scientific">Ensete ventricosum</name>
    <name type="common">Abyssinian banana</name>
    <name type="synonym">Musa ensete</name>
    <dbReference type="NCBI Taxonomy" id="4639"/>
    <lineage>
        <taxon>Eukaryota</taxon>
        <taxon>Viridiplantae</taxon>
        <taxon>Streptophyta</taxon>
        <taxon>Embryophyta</taxon>
        <taxon>Tracheophyta</taxon>
        <taxon>Spermatophyta</taxon>
        <taxon>Magnoliopsida</taxon>
        <taxon>Liliopsida</taxon>
        <taxon>Zingiberales</taxon>
        <taxon>Musaceae</taxon>
        <taxon>Ensete</taxon>
    </lineage>
</organism>
<reference evidence="2 3" key="1">
    <citation type="submission" date="2022-12" db="EMBL/GenBank/DDBJ databases">
        <title>Chromosome-scale assembly of the Ensete ventricosum genome.</title>
        <authorList>
            <person name="Dussert Y."/>
            <person name="Stocks J."/>
            <person name="Wendawek A."/>
            <person name="Woldeyes F."/>
            <person name="Nichols R.A."/>
            <person name="Borrell J.S."/>
        </authorList>
    </citation>
    <scope>NUCLEOTIDE SEQUENCE [LARGE SCALE GENOMIC DNA]</scope>
    <source>
        <strain evidence="3">cv. Maze</strain>
        <tissue evidence="2">Seeds</tissue>
    </source>
</reference>
<dbReference type="PROSITE" id="PS50004">
    <property type="entry name" value="C2"/>
    <property type="match status" value="1"/>
</dbReference>
<keyword evidence="3" id="KW-1185">Reference proteome</keyword>
<dbReference type="PANTHER" id="PTHR32246:SF17">
    <property type="entry name" value="BON1-ASSOCIATED PROTEIN 2"/>
    <property type="match status" value="1"/>
</dbReference>
<name>A0AAV8R5S2_ENSVE</name>
<gene>
    <name evidence="2" type="ORF">OPV22_008058</name>
</gene>
<dbReference type="InterPro" id="IPR035892">
    <property type="entry name" value="C2_domain_sf"/>
</dbReference>
<protein>
    <recommendedName>
        <fullName evidence="1">C2 domain-containing protein</fullName>
    </recommendedName>
</protein>
<comment type="caution">
    <text evidence="2">The sequence shown here is derived from an EMBL/GenBank/DDBJ whole genome shotgun (WGS) entry which is preliminary data.</text>
</comment>
<dbReference type="PANTHER" id="PTHR32246">
    <property type="entry name" value="INGRESSION PROTEIN FIC1"/>
    <property type="match status" value="1"/>
</dbReference>
<proteinExistence type="predicted"/>
<evidence type="ECO:0000259" key="1">
    <source>
        <dbReference type="PROSITE" id="PS50004"/>
    </source>
</evidence>
<feature type="domain" description="C2" evidence="1">
    <location>
        <begin position="30"/>
        <end position="177"/>
    </location>
</feature>
<dbReference type="InterPro" id="IPR000008">
    <property type="entry name" value="C2_dom"/>
</dbReference>
<dbReference type="SMART" id="SM00239">
    <property type="entry name" value="C2"/>
    <property type="match status" value="1"/>
</dbReference>
<dbReference type="SUPFAM" id="SSF49562">
    <property type="entry name" value="C2 domain (Calcium/lipid-binding domain, CaLB)"/>
    <property type="match status" value="1"/>
</dbReference>
<dbReference type="Gene3D" id="2.60.40.150">
    <property type="entry name" value="C2 domain"/>
    <property type="match status" value="1"/>
</dbReference>
<sequence>MYDSRDTYPSRSSLMSSIPCTSTLPFITTARYHHVAAASPSMKGNDAELAMEITVISAQGLKNPSSPLLPGRRLRPFAALFYSPDCDRLPSSLHRTRVDEQGARNPDWGDTVRLPLDSSFSSVGASSSSAAAGGEDGAAVYIVVLSKQTLGGPARLGWCRIPPADILDGFRSPSDLRRLSYALRSPRHGGRGHGVIHVTVRLLGRGLDRLPSPPPPGKPMEEPGWCRLAIGIPVAVPPAAFPPPRWTCSRGPDCVQGGRFAESARPVPTGLTVSPVAASPKDAWLLVSALTSSGNA</sequence>
<dbReference type="AlphaFoldDB" id="A0AAV8R5S2"/>
<accession>A0AAV8R5S2</accession>
<evidence type="ECO:0000313" key="2">
    <source>
        <dbReference type="EMBL" id="KAJ8497506.1"/>
    </source>
</evidence>